<evidence type="ECO:0000256" key="1">
    <source>
        <dbReference type="SAM" id="MobiDB-lite"/>
    </source>
</evidence>
<feature type="compositionally biased region" description="Low complexity" evidence="1">
    <location>
        <begin position="49"/>
        <end position="62"/>
    </location>
</feature>
<protein>
    <submittedName>
        <fullName evidence="2">Uncharacterized protein</fullName>
    </submittedName>
</protein>
<gene>
    <name evidence="2" type="ORF">D9757_008605</name>
</gene>
<dbReference type="EMBL" id="JAACJN010000037">
    <property type="protein sequence ID" value="KAF5386290.1"/>
    <property type="molecule type" value="Genomic_DNA"/>
</dbReference>
<name>A0A8H5HN11_9AGAR</name>
<feature type="compositionally biased region" description="Basic and acidic residues" evidence="1">
    <location>
        <begin position="17"/>
        <end position="26"/>
    </location>
</feature>
<dbReference type="Proteomes" id="UP000518752">
    <property type="component" value="Unassembled WGS sequence"/>
</dbReference>
<evidence type="ECO:0000313" key="3">
    <source>
        <dbReference type="Proteomes" id="UP000518752"/>
    </source>
</evidence>
<accession>A0A8H5HN11</accession>
<feature type="compositionally biased region" description="Polar residues" evidence="1">
    <location>
        <begin position="63"/>
        <end position="88"/>
    </location>
</feature>
<dbReference type="AlphaFoldDB" id="A0A8H5HN11"/>
<keyword evidence="3" id="KW-1185">Reference proteome</keyword>
<comment type="caution">
    <text evidence="2">The sequence shown here is derived from an EMBL/GenBank/DDBJ whole genome shotgun (WGS) entry which is preliminary data.</text>
</comment>
<reference evidence="2 3" key="1">
    <citation type="journal article" date="2020" name="ISME J.">
        <title>Uncovering the hidden diversity of litter-decomposition mechanisms in mushroom-forming fungi.</title>
        <authorList>
            <person name="Floudas D."/>
            <person name="Bentzer J."/>
            <person name="Ahren D."/>
            <person name="Johansson T."/>
            <person name="Persson P."/>
            <person name="Tunlid A."/>
        </authorList>
    </citation>
    <scope>NUCLEOTIDE SEQUENCE [LARGE SCALE GENOMIC DNA]</scope>
    <source>
        <strain evidence="2 3">CBS 406.79</strain>
    </source>
</reference>
<feature type="compositionally biased region" description="Basic and acidic residues" evidence="1">
    <location>
        <begin position="427"/>
        <end position="441"/>
    </location>
</feature>
<sequence length="546" mass="61236">MSTTKTGSPLPKKLKAAGKDASEKLKSLTNALSRNKTRSQIRSQTLTRSSPTSLAESSSSDSIQTIGDSSTPSTPHFTPLASRQSHLSAETPRVSREPSHSSLNPTPQSGIFPAHLPWKKCQRITMDGIWADIPRWDIYNPDRNMPDYTKPGWAHGVQSLAARFHQGDLNDELLSVHRRRDIEAKPFSSPRSASGATEYSVALELVGTTQKTSKKHLEGWILHERGTLDCDVTGCWPCEAAHVIEKRYSLKARIAIYYALGGWISPNSSARGYAQATRSTYFHPLLCDGTAFKYAIANKKNTRGDFCYKKAHPDSSINGLEFESYAHPLVVLVRMCAMFDERVRRDNKSSWAERVVYDYFDIDQQDKSLCRIINRNMALLSRLRRMIPSDLEWFKKKRREVQSVGDVFTESNIQPPGGAGGRGNWSKKSDGDGGGTGERRRGVGSRARSEPGGLGSAAGDPNQDRDEYRTGSWHNNEYSSSSLSFLSEDLDEGRSSTPDSTEGDEESFDRFKQWYVEPKVVPWIRGVEEDKKTRRLPFPFRLLFSR</sequence>
<proteinExistence type="predicted"/>
<feature type="compositionally biased region" description="Polar residues" evidence="1">
    <location>
        <begin position="27"/>
        <end position="48"/>
    </location>
</feature>
<feature type="region of interest" description="Disordered" evidence="1">
    <location>
        <begin position="1"/>
        <end position="114"/>
    </location>
</feature>
<feature type="compositionally biased region" description="Polar residues" evidence="1">
    <location>
        <begin position="100"/>
        <end position="109"/>
    </location>
</feature>
<evidence type="ECO:0000313" key="2">
    <source>
        <dbReference type="EMBL" id="KAF5386290.1"/>
    </source>
</evidence>
<organism evidence="2 3">
    <name type="scientific">Collybiopsis confluens</name>
    <dbReference type="NCBI Taxonomy" id="2823264"/>
    <lineage>
        <taxon>Eukaryota</taxon>
        <taxon>Fungi</taxon>
        <taxon>Dikarya</taxon>
        <taxon>Basidiomycota</taxon>
        <taxon>Agaricomycotina</taxon>
        <taxon>Agaricomycetes</taxon>
        <taxon>Agaricomycetidae</taxon>
        <taxon>Agaricales</taxon>
        <taxon>Marasmiineae</taxon>
        <taxon>Omphalotaceae</taxon>
        <taxon>Collybiopsis</taxon>
    </lineage>
</organism>
<feature type="region of interest" description="Disordered" evidence="1">
    <location>
        <begin position="405"/>
        <end position="509"/>
    </location>
</feature>